<evidence type="ECO:0000313" key="1">
    <source>
        <dbReference type="EMBL" id="KAK9879132.1"/>
    </source>
</evidence>
<dbReference type="EMBL" id="JARQZJ010000061">
    <property type="protein sequence ID" value="KAK9879132.1"/>
    <property type="molecule type" value="Genomic_DNA"/>
</dbReference>
<organism evidence="1 2">
    <name type="scientific">Henosepilachna vigintioctopunctata</name>
    <dbReference type="NCBI Taxonomy" id="420089"/>
    <lineage>
        <taxon>Eukaryota</taxon>
        <taxon>Metazoa</taxon>
        <taxon>Ecdysozoa</taxon>
        <taxon>Arthropoda</taxon>
        <taxon>Hexapoda</taxon>
        <taxon>Insecta</taxon>
        <taxon>Pterygota</taxon>
        <taxon>Neoptera</taxon>
        <taxon>Endopterygota</taxon>
        <taxon>Coleoptera</taxon>
        <taxon>Polyphaga</taxon>
        <taxon>Cucujiformia</taxon>
        <taxon>Coccinelloidea</taxon>
        <taxon>Coccinellidae</taxon>
        <taxon>Epilachninae</taxon>
        <taxon>Epilachnini</taxon>
        <taxon>Henosepilachna</taxon>
    </lineage>
</organism>
<keyword evidence="2" id="KW-1185">Reference proteome</keyword>
<proteinExistence type="predicted"/>
<protein>
    <submittedName>
        <fullName evidence="1">Uncharacterized protein</fullName>
    </submittedName>
</protein>
<sequence>MSAVKNVGFAKSAASLRSASRWLATALTNCMCAEHLNLTNRMSETATRPRGWQRAGAISFPIKPVPRFHKKEWRRNQSVKRLLGFFCSEIEEIIREEQLHHSLTEVGGYLHINIHVYRVFCT</sequence>
<accession>A0AAW1U603</accession>
<gene>
    <name evidence="1" type="ORF">WA026_003977</name>
</gene>
<comment type="caution">
    <text evidence="1">The sequence shown here is derived from an EMBL/GenBank/DDBJ whole genome shotgun (WGS) entry which is preliminary data.</text>
</comment>
<reference evidence="1 2" key="1">
    <citation type="submission" date="2023-03" db="EMBL/GenBank/DDBJ databases">
        <title>Genome insight into feeding habits of ladybird beetles.</title>
        <authorList>
            <person name="Li H.-S."/>
            <person name="Huang Y.-H."/>
            <person name="Pang H."/>
        </authorList>
    </citation>
    <scope>NUCLEOTIDE SEQUENCE [LARGE SCALE GENOMIC DNA]</scope>
    <source>
        <strain evidence="1">SYSU_2023b</strain>
        <tissue evidence="1">Whole body</tissue>
    </source>
</reference>
<dbReference type="Proteomes" id="UP001431783">
    <property type="component" value="Unassembled WGS sequence"/>
</dbReference>
<name>A0AAW1U603_9CUCU</name>
<evidence type="ECO:0000313" key="2">
    <source>
        <dbReference type="Proteomes" id="UP001431783"/>
    </source>
</evidence>
<dbReference type="AlphaFoldDB" id="A0AAW1U603"/>